<dbReference type="EMBL" id="SOJN01000019">
    <property type="protein sequence ID" value="TET47491.1"/>
    <property type="molecule type" value="Genomic_DNA"/>
</dbReference>
<protein>
    <submittedName>
        <fullName evidence="1">Uncharacterized protein</fullName>
    </submittedName>
</protein>
<proteinExistence type="predicted"/>
<evidence type="ECO:0000313" key="2">
    <source>
        <dbReference type="Proteomes" id="UP000315525"/>
    </source>
</evidence>
<name>A0A523UYS4_UNCT6</name>
<dbReference type="AlphaFoldDB" id="A0A523UYS4"/>
<accession>A0A523UYS4</accession>
<comment type="caution">
    <text evidence="1">The sequence shown here is derived from an EMBL/GenBank/DDBJ whole genome shotgun (WGS) entry which is preliminary data.</text>
</comment>
<reference evidence="1 2" key="1">
    <citation type="submission" date="2019-03" db="EMBL/GenBank/DDBJ databases">
        <title>Metabolic potential of uncultured bacteria and archaea associated with petroleum seepage in deep-sea sediments.</title>
        <authorList>
            <person name="Dong X."/>
            <person name="Hubert C."/>
        </authorList>
    </citation>
    <scope>NUCLEOTIDE SEQUENCE [LARGE SCALE GENOMIC DNA]</scope>
    <source>
        <strain evidence="1">E44_bin18</strain>
    </source>
</reference>
<gene>
    <name evidence="1" type="ORF">E3J62_01285</name>
</gene>
<sequence>MTRASMGNKLRQLRVRLGEITRDTLPTKQPDLIAGLKTSYSHSIDLVGNPNFVNTRDDCFIHTFGDGIGTSVLNRMRELGARDEFEGEDLYTPLIDRGFLPSLHDQRETEDQVVVYFDKEVTKHLGKMCGDRIESKWGQGHIWRHGLWEVPLSYGNTVKYSVAEVDHSVLLELLETLEKEK</sequence>
<evidence type="ECO:0000313" key="1">
    <source>
        <dbReference type="EMBL" id="TET47491.1"/>
    </source>
</evidence>
<organism evidence="1 2">
    <name type="scientific">candidate division TA06 bacterium</name>
    <dbReference type="NCBI Taxonomy" id="2250710"/>
    <lineage>
        <taxon>Bacteria</taxon>
        <taxon>Bacteria division TA06</taxon>
    </lineage>
</organism>
<dbReference type="Proteomes" id="UP000315525">
    <property type="component" value="Unassembled WGS sequence"/>
</dbReference>